<dbReference type="InterPro" id="IPR001005">
    <property type="entry name" value="SANT/Myb"/>
</dbReference>
<organism evidence="3 4">
    <name type="scientific">Arabis alpina</name>
    <name type="common">Alpine rock-cress</name>
    <dbReference type="NCBI Taxonomy" id="50452"/>
    <lineage>
        <taxon>Eukaryota</taxon>
        <taxon>Viridiplantae</taxon>
        <taxon>Streptophyta</taxon>
        <taxon>Embryophyta</taxon>
        <taxon>Tracheophyta</taxon>
        <taxon>Spermatophyta</taxon>
        <taxon>Magnoliopsida</taxon>
        <taxon>eudicotyledons</taxon>
        <taxon>Gunneridae</taxon>
        <taxon>Pentapetalae</taxon>
        <taxon>rosids</taxon>
        <taxon>malvids</taxon>
        <taxon>Brassicales</taxon>
        <taxon>Brassicaceae</taxon>
        <taxon>Arabideae</taxon>
        <taxon>Arabis</taxon>
    </lineage>
</organism>
<feature type="region of interest" description="Disordered" evidence="1">
    <location>
        <begin position="124"/>
        <end position="164"/>
    </location>
</feature>
<dbReference type="Pfam" id="PF14303">
    <property type="entry name" value="NAM-associated"/>
    <property type="match status" value="1"/>
</dbReference>
<dbReference type="OrthoDB" id="1110283at2759"/>
<dbReference type="Gramene" id="KFK43636">
    <property type="protein sequence ID" value="KFK43636"/>
    <property type="gene ID" value="AALP_AA1G152300"/>
</dbReference>
<sequence>MAEEKVLISAWLNTSKDPIVGTQQKAGTFWQRIADYFAASPSVAELPPREANTCKQKWRKVSESVSKFASCLDYAKRNPQSGRNDPMEVAHELYLADTKLKFTLEHAWKLLRNDQKWALYVTQKSKRKNKKQKTGEPSSSNMACPVEEEREERPGGVKAAKANQKRKEQAFSGLKEAWVIKKEDLAAKERLSNNKVLEALLAKPEPTQTELTLMNQLMLEMSNYLGYSYRDCVLVTCLLSN</sequence>
<dbReference type="Proteomes" id="UP000029120">
    <property type="component" value="Chromosome 1"/>
</dbReference>
<dbReference type="AlphaFoldDB" id="A0A087HND4"/>
<evidence type="ECO:0000259" key="2">
    <source>
        <dbReference type="PROSITE" id="PS50090"/>
    </source>
</evidence>
<feature type="domain" description="Myb-like" evidence="2">
    <location>
        <begin position="9"/>
        <end position="62"/>
    </location>
</feature>
<dbReference type="PANTHER" id="PTHR45023">
    <property type="match status" value="1"/>
</dbReference>
<dbReference type="OMA" id="CIATINE"/>
<evidence type="ECO:0000313" key="3">
    <source>
        <dbReference type="EMBL" id="KFK43636.1"/>
    </source>
</evidence>
<evidence type="ECO:0000313" key="4">
    <source>
        <dbReference type="Proteomes" id="UP000029120"/>
    </source>
</evidence>
<dbReference type="EMBL" id="CM002869">
    <property type="protein sequence ID" value="KFK43636.1"/>
    <property type="molecule type" value="Genomic_DNA"/>
</dbReference>
<dbReference type="InterPro" id="IPR029466">
    <property type="entry name" value="NAM-associated_C"/>
</dbReference>
<evidence type="ECO:0000256" key="1">
    <source>
        <dbReference type="SAM" id="MobiDB-lite"/>
    </source>
</evidence>
<dbReference type="PROSITE" id="PS50090">
    <property type="entry name" value="MYB_LIKE"/>
    <property type="match status" value="1"/>
</dbReference>
<proteinExistence type="predicted"/>
<name>A0A087HND4_ARAAL</name>
<reference evidence="4" key="1">
    <citation type="journal article" date="2015" name="Nat. Plants">
        <title>Genome expansion of Arabis alpina linked with retrotransposition and reduced symmetric DNA methylation.</title>
        <authorList>
            <person name="Willing E.M."/>
            <person name="Rawat V."/>
            <person name="Mandakova T."/>
            <person name="Maumus F."/>
            <person name="James G.V."/>
            <person name="Nordstroem K.J."/>
            <person name="Becker C."/>
            <person name="Warthmann N."/>
            <person name="Chica C."/>
            <person name="Szarzynska B."/>
            <person name="Zytnicki M."/>
            <person name="Albani M.C."/>
            <person name="Kiefer C."/>
            <person name="Bergonzi S."/>
            <person name="Castaings L."/>
            <person name="Mateos J.L."/>
            <person name="Berns M.C."/>
            <person name="Bujdoso N."/>
            <person name="Piofczyk T."/>
            <person name="de Lorenzo L."/>
            <person name="Barrero-Sicilia C."/>
            <person name="Mateos I."/>
            <person name="Piednoel M."/>
            <person name="Hagmann J."/>
            <person name="Chen-Min-Tao R."/>
            <person name="Iglesias-Fernandez R."/>
            <person name="Schuster S.C."/>
            <person name="Alonso-Blanco C."/>
            <person name="Roudier F."/>
            <person name="Carbonero P."/>
            <person name="Paz-Ares J."/>
            <person name="Davis S.J."/>
            <person name="Pecinka A."/>
            <person name="Quesneville H."/>
            <person name="Colot V."/>
            <person name="Lysak M.A."/>
            <person name="Weigel D."/>
            <person name="Coupland G."/>
            <person name="Schneeberger K."/>
        </authorList>
    </citation>
    <scope>NUCLEOTIDE SEQUENCE [LARGE SCALE GENOMIC DNA]</scope>
    <source>
        <strain evidence="4">cv. Pajares</strain>
    </source>
</reference>
<protein>
    <recommendedName>
        <fullName evidence="2">Myb-like domain-containing protein</fullName>
    </recommendedName>
</protein>
<keyword evidence="4" id="KW-1185">Reference proteome</keyword>
<gene>
    <name evidence="3" type="ordered locus">AALP_Aa1g152300</name>
</gene>
<accession>A0A087HND4</accession>
<dbReference type="PANTHER" id="PTHR45023:SF4">
    <property type="entry name" value="GLYCINE-RICH PROTEIN-RELATED"/>
    <property type="match status" value="1"/>
</dbReference>